<proteinExistence type="predicted"/>
<gene>
    <name evidence="1" type="ORF">GLOINDRAFT_25101</name>
</gene>
<protein>
    <submittedName>
        <fullName evidence="1">Uncharacterized protein</fullName>
    </submittedName>
</protein>
<dbReference type="EMBL" id="KI283043">
    <property type="protein sequence ID" value="ESA14296.1"/>
    <property type="molecule type" value="Genomic_DNA"/>
</dbReference>
<organism evidence="1">
    <name type="scientific">Rhizophagus irregularis (strain DAOM 181602 / DAOM 197198 / MUCL 43194)</name>
    <name type="common">Arbuscular mycorrhizal fungus</name>
    <name type="synonym">Glomus intraradices</name>
    <dbReference type="NCBI Taxonomy" id="747089"/>
    <lineage>
        <taxon>Eukaryota</taxon>
        <taxon>Fungi</taxon>
        <taxon>Fungi incertae sedis</taxon>
        <taxon>Mucoromycota</taxon>
        <taxon>Glomeromycotina</taxon>
        <taxon>Glomeromycetes</taxon>
        <taxon>Glomerales</taxon>
        <taxon>Glomeraceae</taxon>
        <taxon>Rhizophagus</taxon>
    </lineage>
</organism>
<sequence>MKKKRVKYLAIKEASLFKDLISFKDEVNEFRLYNIEVKSYDGFPDFLYIPDFKGMPVFCTCWTFKGIPDFLHTLDFKGKLSKLREERHFFICLTL</sequence>
<name>U9UFB2_RHIID</name>
<dbReference type="AlphaFoldDB" id="U9UFB2"/>
<accession>U9UFB2</accession>
<reference evidence="1" key="1">
    <citation type="submission" date="2013-07" db="EMBL/GenBank/DDBJ databases">
        <title>The genome of an arbuscular mycorrhizal fungus provides insights into the evolution of the oldest plant symbiosis.</title>
        <authorList>
            <consortium name="DOE Joint Genome Institute"/>
            <person name="Tisserant E."/>
            <person name="Malbreil M."/>
            <person name="Kuo A."/>
            <person name="Kohler A."/>
            <person name="Symeonidi A."/>
            <person name="Balestrini R."/>
            <person name="Charron P."/>
            <person name="Duensing N."/>
            <person name="Frei-dit-Frey N."/>
            <person name="Gianinazzi-Pearson V."/>
            <person name="Gilbert B."/>
            <person name="Handa Y."/>
            <person name="Hijri M."/>
            <person name="Kaul R."/>
            <person name="Kawaguchi M."/>
            <person name="Krajinski F."/>
            <person name="Lammers P."/>
            <person name="Lapierre D."/>
            <person name="Masclaux F.G."/>
            <person name="Murat C."/>
            <person name="Morin E."/>
            <person name="Ndikumana S."/>
            <person name="Pagni M."/>
            <person name="Petitpierre D."/>
            <person name="Requena N."/>
            <person name="Rosikiewicz P."/>
            <person name="Riley R."/>
            <person name="Saito K."/>
            <person name="San Clemente H."/>
            <person name="Shapiro H."/>
            <person name="van Tuinen D."/>
            <person name="Becard G."/>
            <person name="Bonfante P."/>
            <person name="Paszkowski U."/>
            <person name="Shachar-Hill Y."/>
            <person name="Young J.P."/>
            <person name="Sanders I.R."/>
            <person name="Henrissat B."/>
            <person name="Rensing S.A."/>
            <person name="Grigoriev I.V."/>
            <person name="Corradi N."/>
            <person name="Roux C."/>
            <person name="Martin F."/>
        </authorList>
    </citation>
    <scope>NUCLEOTIDE SEQUENCE</scope>
    <source>
        <strain evidence="1">DAOM 197198</strain>
    </source>
</reference>
<evidence type="ECO:0000313" key="1">
    <source>
        <dbReference type="EMBL" id="ESA14296.1"/>
    </source>
</evidence>
<dbReference type="HOGENOM" id="CLU_2373886_0_0_1"/>